<organism evidence="1 3">
    <name type="scientific">Didymodactylos carnosus</name>
    <dbReference type="NCBI Taxonomy" id="1234261"/>
    <lineage>
        <taxon>Eukaryota</taxon>
        <taxon>Metazoa</taxon>
        <taxon>Spiralia</taxon>
        <taxon>Gnathifera</taxon>
        <taxon>Rotifera</taxon>
        <taxon>Eurotatoria</taxon>
        <taxon>Bdelloidea</taxon>
        <taxon>Philodinida</taxon>
        <taxon>Philodinidae</taxon>
        <taxon>Didymodactylos</taxon>
    </lineage>
</organism>
<evidence type="ECO:0000313" key="1">
    <source>
        <dbReference type="EMBL" id="CAF1581931.1"/>
    </source>
</evidence>
<comment type="caution">
    <text evidence="1">The sequence shown here is derived from an EMBL/GenBank/DDBJ whole genome shotgun (WGS) entry which is preliminary data.</text>
</comment>
<dbReference type="Proteomes" id="UP000677228">
    <property type="component" value="Unassembled WGS sequence"/>
</dbReference>
<dbReference type="AlphaFoldDB" id="A0A8S2FXT0"/>
<evidence type="ECO:0000313" key="3">
    <source>
        <dbReference type="Proteomes" id="UP000677228"/>
    </source>
</evidence>
<dbReference type="EMBL" id="CAJOBA010069264">
    <property type="protein sequence ID" value="CAF4381769.1"/>
    <property type="molecule type" value="Genomic_DNA"/>
</dbReference>
<dbReference type="Proteomes" id="UP000682733">
    <property type="component" value="Unassembled WGS sequence"/>
</dbReference>
<proteinExistence type="predicted"/>
<dbReference type="EMBL" id="CAJNOK010046141">
    <property type="protein sequence ID" value="CAF1581931.1"/>
    <property type="molecule type" value="Genomic_DNA"/>
</dbReference>
<accession>A0A8S2FXT0</accession>
<reference evidence="1" key="1">
    <citation type="submission" date="2021-02" db="EMBL/GenBank/DDBJ databases">
        <authorList>
            <person name="Nowell W R."/>
        </authorList>
    </citation>
    <scope>NUCLEOTIDE SEQUENCE</scope>
</reference>
<sequence length="290" mass="33885">MTQTEELLRNTILNQCKWSDTYSSVKHVLKRTQLPIIISFDQKGDQLLNKTVLFFKKEHSKKIFLSPLKKTEKENRIQFEYEPKQCVFAITDIYKGVFELVRNGQRCSRVFTNLENLLSCATSTPTFMSRDSVIVYYGQKWKTKEYIAGSIFNAERIHRSTLSTVNDKTKPIRKDFIECLDETGETVYIQLTLKGRFSIIATDSTSVSADYLYSTQVLNLDRLFNENNTNYLRLVRGTVPNNFRCQYMQYLKQQENDVLVGVMRNGLLIELNLDQHIPCRYARNLYSIVE</sequence>
<name>A0A8S2FXT0_9BILA</name>
<feature type="non-terminal residue" evidence="1">
    <location>
        <position position="290"/>
    </location>
</feature>
<evidence type="ECO:0000313" key="2">
    <source>
        <dbReference type="EMBL" id="CAF4381769.1"/>
    </source>
</evidence>
<gene>
    <name evidence="1" type="ORF">OVA965_LOCUS41026</name>
    <name evidence="2" type="ORF">TMI583_LOCUS42581</name>
</gene>
<protein>
    <submittedName>
        <fullName evidence="1">Uncharacterized protein</fullName>
    </submittedName>
</protein>